<keyword evidence="2" id="KW-0812">Transmembrane</keyword>
<feature type="transmembrane region" description="Helical" evidence="2">
    <location>
        <begin position="258"/>
        <end position="281"/>
    </location>
</feature>
<feature type="transmembrane region" description="Helical" evidence="2">
    <location>
        <begin position="671"/>
        <end position="696"/>
    </location>
</feature>
<feature type="transmembrane region" description="Helical" evidence="2">
    <location>
        <begin position="540"/>
        <end position="560"/>
    </location>
</feature>
<feature type="signal peptide" evidence="3">
    <location>
        <begin position="1"/>
        <end position="25"/>
    </location>
</feature>
<accession>A0AAD5M8X8</accession>
<protein>
    <recommendedName>
        <fullName evidence="6">Transmembrane protein</fullName>
    </recommendedName>
</protein>
<organism evidence="4 5">
    <name type="scientific">Pythium insidiosum</name>
    <name type="common">Pythiosis disease agent</name>
    <dbReference type="NCBI Taxonomy" id="114742"/>
    <lineage>
        <taxon>Eukaryota</taxon>
        <taxon>Sar</taxon>
        <taxon>Stramenopiles</taxon>
        <taxon>Oomycota</taxon>
        <taxon>Peronosporomycetes</taxon>
        <taxon>Pythiales</taxon>
        <taxon>Pythiaceae</taxon>
        <taxon>Pythium</taxon>
    </lineage>
</organism>
<evidence type="ECO:0000256" key="2">
    <source>
        <dbReference type="SAM" id="Phobius"/>
    </source>
</evidence>
<gene>
    <name evidence="4" type="ORF">P43SY_005314</name>
</gene>
<feature type="transmembrane region" description="Helical" evidence="2">
    <location>
        <begin position="741"/>
        <end position="762"/>
    </location>
</feature>
<keyword evidence="5" id="KW-1185">Reference proteome</keyword>
<dbReference type="AlphaFoldDB" id="A0AAD5M8X8"/>
<keyword evidence="3" id="KW-0732">Signal</keyword>
<feature type="compositionally biased region" description="Basic residues" evidence="1">
    <location>
        <begin position="804"/>
        <end position="813"/>
    </location>
</feature>
<feature type="transmembrane region" description="Helical" evidence="2">
    <location>
        <begin position="215"/>
        <end position="237"/>
    </location>
</feature>
<feature type="compositionally biased region" description="Acidic residues" evidence="1">
    <location>
        <begin position="316"/>
        <end position="330"/>
    </location>
</feature>
<keyword evidence="2" id="KW-1133">Transmembrane helix</keyword>
<feature type="transmembrane region" description="Helical" evidence="2">
    <location>
        <begin position="708"/>
        <end position="729"/>
    </location>
</feature>
<name>A0AAD5M8X8_PYTIN</name>
<dbReference type="EMBL" id="JAKCXM010000025">
    <property type="protein sequence ID" value="KAJ0407041.1"/>
    <property type="molecule type" value="Genomic_DNA"/>
</dbReference>
<evidence type="ECO:0000256" key="3">
    <source>
        <dbReference type="SAM" id="SignalP"/>
    </source>
</evidence>
<dbReference type="Proteomes" id="UP001209570">
    <property type="component" value="Unassembled WGS sequence"/>
</dbReference>
<proteinExistence type="predicted"/>
<sequence>MPSVRRSALFAVFGVLVLALTATNAHMPRRPPRAGGPGEHGFPRGGRMGQALHSIEFNGVMVLHEDLLHSMSPHQETIDVTQQGINVQIRFQHDEMVIHPKAKPTAPGRIAIVHNETEQELHKASLRYDAGSRSQLRGDLHFDSDARRRLRRQCANSTCHVHVILASRAVRSSIIELGNVKFYKKKSKTHSAGVKLLTYPRLVEGKSQPWLTSDLTWSAVFHFFLIFGFGLMALIGVEAWRVYGLVSPKEDGAAASRRWLLLSMVCVVVYISLCVGRAMGWLTMQNIVYFAPLSAVIGVAALLRAGGPVEEFCEDMEPTADEEDDEEISDDEPKKEKVFAQQRVSTNAENEGKDYESSEQEQEHDVLKFFDDDESADEDEQETSVGGGNFVFLRPPLADVPISPEYTEGYVPVHVELDESIRADDHKNTEASPADSSVLAPDSSSEIFAPNEQSLGFIDLFVFSVVPLDEDGRGSIQGAVVFAELSCVFVAFIAYLVHSIPLWPTFSRVQKCCLSIAFTAAAAFQFVALLWYLELLAPDVVLGLSSLMTRTISLGMVPITTTSFMGRVRMVCDDDDAPPSPRPNATSSRHHRQPRAPLLGLLVAAMAQQLTLDALTQATVSRQTEELTDGSHCSPPKLSHILHMNQSLCASGDESPPTARASTAGPQLDDLVTLLLILGECFIVGAGLFSGMLHALPGLRASLRAPRVLASFTLAAVSAMGHHAVFLAWCVDRIATTHVVVLAPALHLLLSLSLNSLYATLLDDSGRSSLWRLRSVFDDEDDAADDDADHLQSTIEQSQSHRPWTSRRRARCC</sequence>
<feature type="transmembrane region" description="Helical" evidence="2">
    <location>
        <begin position="514"/>
        <end position="533"/>
    </location>
</feature>
<feature type="compositionally biased region" description="Basic and acidic residues" evidence="1">
    <location>
        <begin position="350"/>
        <end position="363"/>
    </location>
</feature>
<feature type="region of interest" description="Disordered" evidence="1">
    <location>
        <begin position="316"/>
        <end position="363"/>
    </location>
</feature>
<feature type="chain" id="PRO_5042126436" description="Transmembrane protein" evidence="3">
    <location>
        <begin position="26"/>
        <end position="813"/>
    </location>
</feature>
<evidence type="ECO:0008006" key="6">
    <source>
        <dbReference type="Google" id="ProtNLM"/>
    </source>
</evidence>
<feature type="region of interest" description="Disordered" evidence="1">
    <location>
        <begin position="572"/>
        <end position="592"/>
    </location>
</feature>
<comment type="caution">
    <text evidence="4">The sequence shown here is derived from an EMBL/GenBank/DDBJ whole genome shotgun (WGS) entry which is preliminary data.</text>
</comment>
<feature type="region of interest" description="Disordered" evidence="1">
    <location>
        <begin position="784"/>
        <end position="813"/>
    </location>
</feature>
<evidence type="ECO:0000313" key="5">
    <source>
        <dbReference type="Proteomes" id="UP001209570"/>
    </source>
</evidence>
<reference evidence="4" key="1">
    <citation type="submission" date="2021-12" db="EMBL/GenBank/DDBJ databases">
        <title>Prjna785345.</title>
        <authorList>
            <person name="Rujirawat T."/>
            <person name="Krajaejun T."/>
        </authorList>
    </citation>
    <scope>NUCLEOTIDE SEQUENCE</scope>
    <source>
        <strain evidence="4">Pi057C3</strain>
    </source>
</reference>
<keyword evidence="2" id="KW-0472">Membrane</keyword>
<feature type="transmembrane region" description="Helical" evidence="2">
    <location>
        <begin position="479"/>
        <end position="502"/>
    </location>
</feature>
<feature type="compositionally biased region" description="Polar residues" evidence="1">
    <location>
        <begin position="791"/>
        <end position="803"/>
    </location>
</feature>
<evidence type="ECO:0000313" key="4">
    <source>
        <dbReference type="EMBL" id="KAJ0407041.1"/>
    </source>
</evidence>
<evidence type="ECO:0000256" key="1">
    <source>
        <dbReference type="SAM" id="MobiDB-lite"/>
    </source>
</evidence>